<dbReference type="GO" id="GO:0005737">
    <property type="term" value="C:cytoplasm"/>
    <property type="evidence" value="ECO:0007669"/>
    <property type="project" value="TreeGrafter"/>
</dbReference>
<dbReference type="Pfam" id="PF01546">
    <property type="entry name" value="Peptidase_M20"/>
    <property type="match status" value="1"/>
</dbReference>
<gene>
    <name evidence="4" type="ORF">AB4Y30_16270</name>
</gene>
<dbReference type="GO" id="GO:0071713">
    <property type="term" value="F:para-aminobenzoyl-glutamate hydrolase activity"/>
    <property type="evidence" value="ECO:0007669"/>
    <property type="project" value="TreeGrafter"/>
</dbReference>
<dbReference type="Pfam" id="PF07687">
    <property type="entry name" value="M20_dimer"/>
    <property type="match status" value="1"/>
</dbReference>
<feature type="region of interest" description="Disordered" evidence="2">
    <location>
        <begin position="339"/>
        <end position="359"/>
    </location>
</feature>
<dbReference type="GO" id="GO:0016805">
    <property type="term" value="F:dipeptidase activity"/>
    <property type="evidence" value="ECO:0007669"/>
    <property type="project" value="InterPro"/>
</dbReference>
<dbReference type="InterPro" id="IPR017439">
    <property type="entry name" value="Amidohydrolase"/>
</dbReference>
<dbReference type="InterPro" id="IPR036264">
    <property type="entry name" value="Bact_exopeptidase_dim_dom"/>
</dbReference>
<dbReference type="GO" id="GO:0046657">
    <property type="term" value="P:folic acid catabolic process"/>
    <property type="evidence" value="ECO:0007669"/>
    <property type="project" value="TreeGrafter"/>
</dbReference>
<dbReference type="EMBL" id="CP162599">
    <property type="protein sequence ID" value="XDK32540.1"/>
    <property type="molecule type" value="Genomic_DNA"/>
</dbReference>
<dbReference type="InterPro" id="IPR011650">
    <property type="entry name" value="Peptidase_M20_dimer"/>
</dbReference>
<evidence type="ECO:0000259" key="3">
    <source>
        <dbReference type="Pfam" id="PF07687"/>
    </source>
</evidence>
<reference evidence="4" key="1">
    <citation type="submission" date="2024-07" db="EMBL/GenBank/DDBJ databases">
        <title>Halotolerant mesophilic bacterium Ornithinibacillus sp. 4-3, sp. nov., isolated from soil.</title>
        <authorList>
            <person name="Sidarenka A.V."/>
            <person name="Guliayeva D.E."/>
            <person name="Leanovich S.I."/>
            <person name="Hileuskaya K.S."/>
            <person name="Akhremchuk A.E."/>
            <person name="Sikolenko M.A."/>
            <person name="Valentovich L.N."/>
        </authorList>
    </citation>
    <scope>NUCLEOTIDE SEQUENCE</scope>
    <source>
        <strain evidence="4">4-3</strain>
    </source>
</reference>
<sequence>MNRTDVLAEKQKIVDAVDKRDSEFREISLKIHAHPELGFEEYKASKWLADYLEQEGFTVERGVAGLETAFIATWEGSSEGPTIGILAEYDALRGLGHACGHNIIGTSAVGAGIALKDAFPDLPGKIKVIGTPAEEGGGGKVIMTEEGVFDDLDAAMMTHPGNKTMVLRGGIACVGATFKFYGKEAHAAGSPELGINALDALMNSFAAINSLREHFPDDVRVHGIVTHGGDAANIVPGYCEASFVVRAKTRKKLEGIKERVYNAVRHSTAAVGATCEIIEGVTFAERNNNVPLAHLYKANLESIGVEVLAPPKDGGLGSSDIGNVGQVIPTIHPYIRIGDGGGHTPEFEKDSKSESGMIGQNQATKAMAMTAYDLCVNPDALQSVKDSFEIWKSTKDE</sequence>
<evidence type="ECO:0000256" key="2">
    <source>
        <dbReference type="SAM" id="MobiDB-lite"/>
    </source>
</evidence>
<dbReference type="PANTHER" id="PTHR30575:SF0">
    <property type="entry name" value="XAA-ARG DIPEPTIDASE"/>
    <property type="match status" value="1"/>
</dbReference>
<protein>
    <recommendedName>
        <fullName evidence="1">Peptidase M20 domain-containing protein 2</fullName>
    </recommendedName>
</protein>
<dbReference type="RefSeq" id="WP_368653228.1">
    <property type="nucleotide sequence ID" value="NZ_CP162599.1"/>
</dbReference>
<accession>A0AB39HQJ4</accession>
<evidence type="ECO:0000256" key="1">
    <source>
        <dbReference type="PIRNR" id="PIRNR037226"/>
    </source>
</evidence>
<dbReference type="Gene3D" id="3.40.630.10">
    <property type="entry name" value="Zn peptidases"/>
    <property type="match status" value="1"/>
</dbReference>
<evidence type="ECO:0000313" key="4">
    <source>
        <dbReference type="EMBL" id="XDK32540.1"/>
    </source>
</evidence>
<dbReference type="InterPro" id="IPR002933">
    <property type="entry name" value="Peptidase_M20"/>
</dbReference>
<organism evidence="4">
    <name type="scientific">Ornithinibacillus sp. 4-3</name>
    <dbReference type="NCBI Taxonomy" id="3231488"/>
    <lineage>
        <taxon>Bacteria</taxon>
        <taxon>Bacillati</taxon>
        <taxon>Bacillota</taxon>
        <taxon>Bacilli</taxon>
        <taxon>Bacillales</taxon>
        <taxon>Bacillaceae</taxon>
        <taxon>Ornithinibacillus</taxon>
    </lineage>
</organism>
<dbReference type="FunFam" id="3.30.70.360:FF:000004">
    <property type="entry name" value="Peptidase M20 domain-containing protein 2"/>
    <property type="match status" value="1"/>
</dbReference>
<proteinExistence type="inferred from homology"/>
<name>A0AB39HQJ4_9BACI</name>
<dbReference type="AlphaFoldDB" id="A0AB39HQJ4"/>
<dbReference type="NCBIfam" id="TIGR01891">
    <property type="entry name" value="amidohydrolases"/>
    <property type="match status" value="1"/>
</dbReference>
<dbReference type="Gene3D" id="3.30.70.360">
    <property type="match status" value="1"/>
</dbReference>
<dbReference type="PANTHER" id="PTHR30575">
    <property type="entry name" value="PEPTIDASE M20"/>
    <property type="match status" value="1"/>
</dbReference>
<dbReference type="InterPro" id="IPR052030">
    <property type="entry name" value="Peptidase_M20/M20A_hydrolases"/>
</dbReference>
<comment type="similarity">
    <text evidence="1">Belongs to the peptidase M20A family.</text>
</comment>
<feature type="domain" description="Peptidase M20 dimerisation" evidence="3">
    <location>
        <begin position="175"/>
        <end position="266"/>
    </location>
</feature>
<dbReference type="CDD" id="cd03887">
    <property type="entry name" value="M20_Acy1L2"/>
    <property type="match status" value="1"/>
</dbReference>
<dbReference type="PIRSF" id="PIRSF037226">
    <property type="entry name" value="Amidohydrolase_ACY1L2_prd"/>
    <property type="match status" value="1"/>
</dbReference>
<dbReference type="SUPFAM" id="SSF53187">
    <property type="entry name" value="Zn-dependent exopeptidases"/>
    <property type="match status" value="1"/>
</dbReference>
<dbReference type="SUPFAM" id="SSF55031">
    <property type="entry name" value="Bacterial exopeptidase dimerisation domain"/>
    <property type="match status" value="1"/>
</dbReference>
<dbReference type="InterPro" id="IPR017144">
    <property type="entry name" value="Xaa-Arg_dipeptidase"/>
</dbReference>